<keyword evidence="7" id="KW-1185">Reference proteome</keyword>
<protein>
    <recommendedName>
        <fullName evidence="5">SsuA/THI5-like domain-containing protein</fullName>
    </recommendedName>
</protein>
<keyword evidence="3 4" id="KW-0732">Signal</keyword>
<sequence>MFTRIRSYAKKLTQENISIKSTMAVGALAVLCLSTSTVHAQSVPIAVGIDPTFVSFFVAKDKDLFQKHGVDVKLITFGPGGAMVDGMMAGQAVMTASTETTHLIRMPHADIRPVGIVGESGDNLKLVSRAEITDPAQIKTYGVVPGGVFEYLTSLSTEKFNGPDAKLAQVKSGPPELPALLLRGDVDAFWLFEPFPNMVKRQGGNILASSKDVGYTYATWVSAMGPWLESNPEQARKVLDALAEACELTTADPALAAAAVEKQVRIPKQQTMEFLRETQCQMRGFTEDDLNGYDRIADFLQDRKITTQRVSFRDKVAMGFYP</sequence>
<dbReference type="SUPFAM" id="SSF53850">
    <property type="entry name" value="Periplasmic binding protein-like II"/>
    <property type="match status" value="1"/>
</dbReference>
<feature type="signal peptide" evidence="4">
    <location>
        <begin position="1"/>
        <end position="40"/>
    </location>
</feature>
<organism evidence="6 7">
    <name type="scientific">Alcaligenes pakistanensis</name>
    <dbReference type="NCBI Taxonomy" id="1482717"/>
    <lineage>
        <taxon>Bacteria</taxon>
        <taxon>Pseudomonadati</taxon>
        <taxon>Pseudomonadota</taxon>
        <taxon>Betaproteobacteria</taxon>
        <taxon>Burkholderiales</taxon>
        <taxon>Alcaligenaceae</taxon>
        <taxon>Alcaligenes</taxon>
    </lineage>
</organism>
<evidence type="ECO:0000256" key="2">
    <source>
        <dbReference type="ARBA" id="ARBA00010742"/>
    </source>
</evidence>
<reference evidence="7" key="1">
    <citation type="journal article" date="2019" name="Int. J. Syst. Evol. Microbiol.">
        <title>The Global Catalogue of Microorganisms (GCM) 10K type strain sequencing project: providing services to taxonomists for standard genome sequencing and annotation.</title>
        <authorList>
            <consortium name="The Broad Institute Genomics Platform"/>
            <consortium name="The Broad Institute Genome Sequencing Center for Infectious Disease"/>
            <person name="Wu L."/>
            <person name="Ma J."/>
        </authorList>
    </citation>
    <scope>NUCLEOTIDE SEQUENCE [LARGE SCALE GENOMIC DNA]</scope>
    <source>
        <strain evidence="7">KCTC 42083</strain>
    </source>
</reference>
<evidence type="ECO:0000256" key="1">
    <source>
        <dbReference type="ARBA" id="ARBA00004418"/>
    </source>
</evidence>
<feature type="chain" id="PRO_5034416968" description="SsuA/THI5-like domain-containing protein" evidence="4">
    <location>
        <begin position="41"/>
        <end position="322"/>
    </location>
</feature>
<dbReference type="InterPro" id="IPR015168">
    <property type="entry name" value="SsuA/THI5"/>
</dbReference>
<dbReference type="PANTHER" id="PTHR30024:SF47">
    <property type="entry name" value="TAURINE-BINDING PERIPLASMIC PROTEIN"/>
    <property type="match status" value="1"/>
</dbReference>
<evidence type="ECO:0000256" key="3">
    <source>
        <dbReference type="ARBA" id="ARBA00022729"/>
    </source>
</evidence>
<dbReference type="AlphaFoldDB" id="A0A8H9M7Z4"/>
<proteinExistence type="inferred from homology"/>
<feature type="domain" description="SsuA/THI5-like" evidence="5">
    <location>
        <begin position="51"/>
        <end position="254"/>
    </location>
</feature>
<evidence type="ECO:0000313" key="7">
    <source>
        <dbReference type="Proteomes" id="UP000608923"/>
    </source>
</evidence>
<gene>
    <name evidence="6" type="ORF">GCM10010096_12020</name>
</gene>
<dbReference type="Gene3D" id="3.40.190.10">
    <property type="entry name" value="Periplasmic binding protein-like II"/>
    <property type="match status" value="2"/>
</dbReference>
<comment type="subcellular location">
    <subcellularLocation>
        <location evidence="1">Periplasm</location>
    </subcellularLocation>
</comment>
<dbReference type="RefSeq" id="WP_189391640.1">
    <property type="nucleotide sequence ID" value="NZ_BMZN01000002.1"/>
</dbReference>
<accession>A0A8H9M7Z4</accession>
<evidence type="ECO:0000313" key="6">
    <source>
        <dbReference type="EMBL" id="GHC42717.1"/>
    </source>
</evidence>
<dbReference type="Pfam" id="PF09084">
    <property type="entry name" value="NMT1"/>
    <property type="match status" value="1"/>
</dbReference>
<dbReference type="PANTHER" id="PTHR30024">
    <property type="entry name" value="ALIPHATIC SULFONATES-BINDING PROTEIN-RELATED"/>
    <property type="match status" value="1"/>
</dbReference>
<name>A0A8H9M7Z4_9BURK</name>
<comment type="similarity">
    <text evidence="2">Belongs to the bacterial solute-binding protein SsuA/TauA family.</text>
</comment>
<evidence type="ECO:0000256" key="4">
    <source>
        <dbReference type="SAM" id="SignalP"/>
    </source>
</evidence>
<evidence type="ECO:0000259" key="5">
    <source>
        <dbReference type="Pfam" id="PF09084"/>
    </source>
</evidence>
<dbReference type="Proteomes" id="UP000608923">
    <property type="component" value="Unassembled WGS sequence"/>
</dbReference>
<dbReference type="EMBL" id="BMZN01000002">
    <property type="protein sequence ID" value="GHC42717.1"/>
    <property type="molecule type" value="Genomic_DNA"/>
</dbReference>
<comment type="caution">
    <text evidence="6">The sequence shown here is derived from an EMBL/GenBank/DDBJ whole genome shotgun (WGS) entry which is preliminary data.</text>
</comment>
<dbReference type="GO" id="GO:0042597">
    <property type="term" value="C:periplasmic space"/>
    <property type="evidence" value="ECO:0007669"/>
    <property type="project" value="UniProtKB-SubCell"/>
</dbReference>